<proteinExistence type="predicted"/>
<dbReference type="Proteomes" id="UP000683360">
    <property type="component" value="Unassembled WGS sequence"/>
</dbReference>
<dbReference type="EMBL" id="CAJPWZ010002387">
    <property type="protein sequence ID" value="CAG2237372.1"/>
    <property type="molecule type" value="Genomic_DNA"/>
</dbReference>
<feature type="domain" description="MACPF" evidence="6">
    <location>
        <begin position="14"/>
        <end position="284"/>
    </location>
</feature>
<protein>
    <recommendedName>
        <fullName evidence="6">MACPF domain-containing protein</fullName>
    </recommendedName>
</protein>
<keyword evidence="4" id="KW-0472">Membrane</keyword>
<keyword evidence="3" id="KW-0964">Secreted</keyword>
<evidence type="ECO:0000256" key="2">
    <source>
        <dbReference type="ARBA" id="ARBA00004613"/>
    </source>
</evidence>
<dbReference type="Pfam" id="PF01823">
    <property type="entry name" value="MACPF"/>
    <property type="match status" value="1"/>
</dbReference>
<evidence type="ECO:0000313" key="8">
    <source>
        <dbReference type="Proteomes" id="UP000683360"/>
    </source>
</evidence>
<gene>
    <name evidence="7" type="ORF">MEDL_49832</name>
</gene>
<evidence type="ECO:0000256" key="3">
    <source>
        <dbReference type="ARBA" id="ARBA00022525"/>
    </source>
</evidence>
<comment type="subcellular location">
    <subcellularLocation>
        <location evidence="1">Membrane</location>
    </subcellularLocation>
    <subcellularLocation>
        <location evidence="2">Secreted</location>
    </subcellularLocation>
</comment>
<dbReference type="InterPro" id="IPR020863">
    <property type="entry name" value="MACPF_CS"/>
</dbReference>
<dbReference type="AlphaFoldDB" id="A0A8S3U1C2"/>
<sequence>MVRRFRCSTVARLYGVGCQIPSRLEGSFPDIDYVLLGYDILKGFPQADQHDPGLTFSIFKADYKTDSFTADCRYRVPRGLQIIPDVSCDTSFTSMIIRNQEDLASSLSTSAEVSGGRWGVKFSASVGYKKSSRSMGKGEFVYVTSQANCYYYYSRLIEDNPPPFDPTFLSWVNTLNSTNSVEIYIKFFSLYGTHYITDARFGARFVKNYKMETKIYEKEEAEGVNVAVSVSYSGLFSVGGGFSLDSSQRQAVSSFMSRVTSETISVGAPPPANGDAMTWASTVK</sequence>
<evidence type="ECO:0000256" key="1">
    <source>
        <dbReference type="ARBA" id="ARBA00004370"/>
    </source>
</evidence>
<dbReference type="PROSITE" id="PS00279">
    <property type="entry name" value="MACPF_1"/>
    <property type="match status" value="1"/>
</dbReference>
<evidence type="ECO:0000256" key="5">
    <source>
        <dbReference type="ARBA" id="ARBA00023157"/>
    </source>
</evidence>
<reference evidence="7" key="1">
    <citation type="submission" date="2021-03" db="EMBL/GenBank/DDBJ databases">
        <authorList>
            <person name="Bekaert M."/>
        </authorList>
    </citation>
    <scope>NUCLEOTIDE SEQUENCE</scope>
</reference>
<dbReference type="GO" id="GO:0016020">
    <property type="term" value="C:membrane"/>
    <property type="evidence" value="ECO:0007669"/>
    <property type="project" value="UniProtKB-SubCell"/>
</dbReference>
<evidence type="ECO:0000313" key="7">
    <source>
        <dbReference type="EMBL" id="CAG2237372.1"/>
    </source>
</evidence>
<keyword evidence="5" id="KW-1015">Disulfide bond</keyword>
<name>A0A8S3U1C2_MYTED</name>
<evidence type="ECO:0000259" key="6">
    <source>
        <dbReference type="PROSITE" id="PS51412"/>
    </source>
</evidence>
<accession>A0A8S3U1C2</accession>
<dbReference type="PROSITE" id="PS51412">
    <property type="entry name" value="MACPF_2"/>
    <property type="match status" value="1"/>
</dbReference>
<organism evidence="7 8">
    <name type="scientific">Mytilus edulis</name>
    <name type="common">Blue mussel</name>
    <dbReference type="NCBI Taxonomy" id="6550"/>
    <lineage>
        <taxon>Eukaryota</taxon>
        <taxon>Metazoa</taxon>
        <taxon>Spiralia</taxon>
        <taxon>Lophotrochozoa</taxon>
        <taxon>Mollusca</taxon>
        <taxon>Bivalvia</taxon>
        <taxon>Autobranchia</taxon>
        <taxon>Pteriomorphia</taxon>
        <taxon>Mytilida</taxon>
        <taxon>Mytiloidea</taxon>
        <taxon>Mytilidae</taxon>
        <taxon>Mytilinae</taxon>
        <taxon>Mytilus</taxon>
    </lineage>
</organism>
<dbReference type="OrthoDB" id="6153340at2759"/>
<keyword evidence="8" id="KW-1185">Reference proteome</keyword>
<dbReference type="GO" id="GO:0005576">
    <property type="term" value="C:extracellular region"/>
    <property type="evidence" value="ECO:0007669"/>
    <property type="project" value="UniProtKB-SubCell"/>
</dbReference>
<dbReference type="InterPro" id="IPR020864">
    <property type="entry name" value="MACPF"/>
</dbReference>
<comment type="caution">
    <text evidence="7">The sequence shown here is derived from an EMBL/GenBank/DDBJ whole genome shotgun (WGS) entry which is preliminary data.</text>
</comment>
<evidence type="ECO:0000256" key="4">
    <source>
        <dbReference type="ARBA" id="ARBA00023136"/>
    </source>
</evidence>